<evidence type="ECO:0000313" key="3">
    <source>
        <dbReference type="Proteomes" id="UP000053989"/>
    </source>
</evidence>
<evidence type="ECO:0000313" key="2">
    <source>
        <dbReference type="EMBL" id="KIM63798.1"/>
    </source>
</evidence>
<feature type="compositionally biased region" description="Low complexity" evidence="1">
    <location>
        <begin position="108"/>
        <end position="119"/>
    </location>
</feature>
<keyword evidence="3" id="KW-1185">Reference proteome</keyword>
<dbReference type="Proteomes" id="UP000053989">
    <property type="component" value="Unassembled WGS sequence"/>
</dbReference>
<gene>
    <name evidence="2" type="ORF">SCLCIDRAFT_23966</name>
</gene>
<accession>A0A0C2ZQF6</accession>
<name>A0A0C2ZQF6_9AGAM</name>
<feature type="region of interest" description="Disordered" evidence="1">
    <location>
        <begin position="15"/>
        <end position="165"/>
    </location>
</feature>
<feature type="compositionally biased region" description="Low complexity" evidence="1">
    <location>
        <begin position="151"/>
        <end position="165"/>
    </location>
</feature>
<dbReference type="AlphaFoldDB" id="A0A0C2ZQF6"/>
<feature type="compositionally biased region" description="Pro residues" evidence="1">
    <location>
        <begin position="124"/>
        <end position="134"/>
    </location>
</feature>
<sequence>MSGSRNIRFIDNGAANSGMFFSPGWTPPNRHMRSNSGSDSSSRWSPPKQCPPTNPMSIDTRGPDTLPTFEEGSLKGAQHAVGQSDISPSTEWDSPGVPNIPSHTRTLSASSIDTDSSSIGWGWTPPPPLRPDVPLPGRGWTPPPEPPPHVSRISTPPSPSTSSAMSISPIVSLPIANNHMSTSSDEEASASSHSSQGHDEDTENDSDQMGRQVVNPWPRVVGTNPVAHSRWIDKGKGKETATTDPSAEHPENSEDQWWKLLQDMADTHIQQVGFCSPWYELNAVCQISARFHPKDGKITSINKRINKPLITMYKEYADSEHGMYYRFEFILERAMSVTHIAVILRMRTSPAYEEEFMKMDYPDVRNEYGTS</sequence>
<reference evidence="3" key="2">
    <citation type="submission" date="2015-01" db="EMBL/GenBank/DDBJ databases">
        <title>Evolutionary Origins and Diversification of the Mycorrhizal Mutualists.</title>
        <authorList>
            <consortium name="DOE Joint Genome Institute"/>
            <consortium name="Mycorrhizal Genomics Consortium"/>
            <person name="Kohler A."/>
            <person name="Kuo A."/>
            <person name="Nagy L.G."/>
            <person name="Floudas D."/>
            <person name="Copeland A."/>
            <person name="Barry K.W."/>
            <person name="Cichocki N."/>
            <person name="Veneault-Fourrey C."/>
            <person name="LaButti K."/>
            <person name="Lindquist E.A."/>
            <person name="Lipzen A."/>
            <person name="Lundell T."/>
            <person name="Morin E."/>
            <person name="Murat C."/>
            <person name="Riley R."/>
            <person name="Ohm R."/>
            <person name="Sun H."/>
            <person name="Tunlid A."/>
            <person name="Henrissat B."/>
            <person name="Grigoriev I.V."/>
            <person name="Hibbett D.S."/>
            <person name="Martin F."/>
        </authorList>
    </citation>
    <scope>NUCLEOTIDE SEQUENCE [LARGE SCALE GENOMIC DNA]</scope>
    <source>
        <strain evidence="3">Foug A</strain>
    </source>
</reference>
<dbReference type="HOGENOM" id="CLU_746310_0_0_1"/>
<protein>
    <submittedName>
        <fullName evidence="2">Uncharacterized protein</fullName>
    </submittedName>
</protein>
<dbReference type="InParanoid" id="A0A0C2ZQF6"/>
<feature type="compositionally biased region" description="Low complexity" evidence="1">
    <location>
        <begin position="34"/>
        <end position="45"/>
    </location>
</feature>
<evidence type="ECO:0000256" key="1">
    <source>
        <dbReference type="SAM" id="MobiDB-lite"/>
    </source>
</evidence>
<proteinExistence type="predicted"/>
<feature type="compositionally biased region" description="Basic and acidic residues" evidence="1">
    <location>
        <begin position="230"/>
        <end position="252"/>
    </location>
</feature>
<feature type="region of interest" description="Disordered" evidence="1">
    <location>
        <begin position="180"/>
        <end position="253"/>
    </location>
</feature>
<dbReference type="EMBL" id="KN822032">
    <property type="protein sequence ID" value="KIM63798.1"/>
    <property type="molecule type" value="Genomic_DNA"/>
</dbReference>
<reference evidence="2 3" key="1">
    <citation type="submission" date="2014-04" db="EMBL/GenBank/DDBJ databases">
        <authorList>
            <consortium name="DOE Joint Genome Institute"/>
            <person name="Kuo A."/>
            <person name="Kohler A."/>
            <person name="Nagy L.G."/>
            <person name="Floudas D."/>
            <person name="Copeland A."/>
            <person name="Barry K.W."/>
            <person name="Cichocki N."/>
            <person name="Veneault-Fourrey C."/>
            <person name="LaButti K."/>
            <person name="Lindquist E.A."/>
            <person name="Lipzen A."/>
            <person name="Lundell T."/>
            <person name="Morin E."/>
            <person name="Murat C."/>
            <person name="Sun H."/>
            <person name="Tunlid A."/>
            <person name="Henrissat B."/>
            <person name="Grigoriev I.V."/>
            <person name="Hibbett D.S."/>
            <person name="Martin F."/>
            <person name="Nordberg H.P."/>
            <person name="Cantor M.N."/>
            <person name="Hua S.X."/>
        </authorList>
    </citation>
    <scope>NUCLEOTIDE SEQUENCE [LARGE SCALE GENOMIC DNA]</scope>
    <source>
        <strain evidence="2 3">Foug A</strain>
    </source>
</reference>
<organism evidence="2 3">
    <name type="scientific">Scleroderma citrinum Foug A</name>
    <dbReference type="NCBI Taxonomy" id="1036808"/>
    <lineage>
        <taxon>Eukaryota</taxon>
        <taxon>Fungi</taxon>
        <taxon>Dikarya</taxon>
        <taxon>Basidiomycota</taxon>
        <taxon>Agaricomycotina</taxon>
        <taxon>Agaricomycetes</taxon>
        <taxon>Agaricomycetidae</taxon>
        <taxon>Boletales</taxon>
        <taxon>Sclerodermatineae</taxon>
        <taxon>Sclerodermataceae</taxon>
        <taxon>Scleroderma</taxon>
    </lineage>
</organism>